<name>A0A1I0LID3_9ACTN</name>
<proteinExistence type="predicted"/>
<keyword evidence="1" id="KW-0472">Membrane</keyword>
<protein>
    <submittedName>
        <fullName evidence="2">Uncharacterized protein</fullName>
    </submittedName>
</protein>
<dbReference type="EMBL" id="FOHX01000016">
    <property type="protein sequence ID" value="SEU39317.1"/>
    <property type="molecule type" value="Genomic_DNA"/>
</dbReference>
<feature type="transmembrane region" description="Helical" evidence="1">
    <location>
        <begin position="40"/>
        <end position="62"/>
    </location>
</feature>
<accession>A0A1I0LID3</accession>
<dbReference type="STRING" id="568860.SAMN05421811_116223"/>
<dbReference type="AlphaFoldDB" id="A0A1I0LID3"/>
<evidence type="ECO:0000256" key="1">
    <source>
        <dbReference type="SAM" id="Phobius"/>
    </source>
</evidence>
<dbReference type="RefSeq" id="WP_091091046.1">
    <property type="nucleotide sequence ID" value="NZ_FOHX01000016.1"/>
</dbReference>
<keyword evidence="1" id="KW-1133">Transmembrane helix</keyword>
<sequence length="248" mass="26757">MPALEEELRQIMADETARLHAAPDLAERVMRAAGGRRTRVRGAALAAVAAVIAAAPIGYVTLGSAATSGEPPVVVQTTTATTLEPPAIDDTPPVPSDPPDFGDLGDGKAFGHVKVGYLPDGLRWSNWSLDHGDSYTTSYNFDGDKHGFYCVQIFIHEDAAVQELDERIQRFRDEGEGEEVTIGDRTGYLVTQDVGEDGMKGTPTLFLRMGDRQRAEIMFSPSYVKKFSGAEAVSAELRRIAEGLTSTL</sequence>
<evidence type="ECO:0000313" key="3">
    <source>
        <dbReference type="Proteomes" id="UP000199361"/>
    </source>
</evidence>
<organism evidence="2 3">
    <name type="scientific">Nonomuraea wenchangensis</name>
    <dbReference type="NCBI Taxonomy" id="568860"/>
    <lineage>
        <taxon>Bacteria</taxon>
        <taxon>Bacillati</taxon>
        <taxon>Actinomycetota</taxon>
        <taxon>Actinomycetes</taxon>
        <taxon>Streptosporangiales</taxon>
        <taxon>Streptosporangiaceae</taxon>
        <taxon>Nonomuraea</taxon>
    </lineage>
</organism>
<gene>
    <name evidence="2" type="ORF">SAMN05421811_116223</name>
</gene>
<dbReference type="Proteomes" id="UP000199361">
    <property type="component" value="Unassembled WGS sequence"/>
</dbReference>
<keyword evidence="3" id="KW-1185">Reference proteome</keyword>
<keyword evidence="1" id="KW-0812">Transmembrane</keyword>
<dbReference type="OrthoDB" id="3539463at2"/>
<evidence type="ECO:0000313" key="2">
    <source>
        <dbReference type="EMBL" id="SEU39317.1"/>
    </source>
</evidence>
<reference evidence="2 3" key="1">
    <citation type="submission" date="2016-10" db="EMBL/GenBank/DDBJ databases">
        <authorList>
            <person name="de Groot N.N."/>
        </authorList>
    </citation>
    <scope>NUCLEOTIDE SEQUENCE [LARGE SCALE GENOMIC DNA]</scope>
    <source>
        <strain evidence="2 3">CGMCC 4.5598</strain>
    </source>
</reference>